<evidence type="ECO:0000256" key="2">
    <source>
        <dbReference type="ARBA" id="ARBA00022771"/>
    </source>
</evidence>
<dbReference type="Pfam" id="PF02891">
    <property type="entry name" value="zf-MIZ"/>
    <property type="match status" value="1"/>
</dbReference>
<keyword evidence="1" id="KW-0479">Metal-binding</keyword>
<keyword evidence="2" id="KW-0863">Zinc-finger</keyword>
<evidence type="ECO:0000313" key="6">
    <source>
        <dbReference type="Proteomes" id="UP001321473"/>
    </source>
</evidence>
<dbReference type="GO" id="GO:0000785">
    <property type="term" value="C:chromatin"/>
    <property type="evidence" value="ECO:0007669"/>
    <property type="project" value="TreeGrafter"/>
</dbReference>
<keyword evidence="3" id="KW-0862">Zinc</keyword>
<dbReference type="AlphaFoldDB" id="A0AAQ4FFT3"/>
<keyword evidence="6" id="KW-1185">Reference proteome</keyword>
<dbReference type="GO" id="GO:0008270">
    <property type="term" value="F:zinc ion binding"/>
    <property type="evidence" value="ECO:0007669"/>
    <property type="project" value="UniProtKB-KW"/>
</dbReference>
<feature type="domain" description="SP-RING-type" evidence="4">
    <location>
        <begin position="112"/>
        <end position="151"/>
    </location>
</feature>
<dbReference type="Gene3D" id="3.30.40.10">
    <property type="entry name" value="Zinc/RING finger domain, C3HC4 (zinc finger)"/>
    <property type="match status" value="1"/>
</dbReference>
<dbReference type="GO" id="GO:0016925">
    <property type="term" value="P:protein sumoylation"/>
    <property type="evidence" value="ECO:0007669"/>
    <property type="project" value="TreeGrafter"/>
</dbReference>
<dbReference type="InterPro" id="IPR004181">
    <property type="entry name" value="Znf_MIZ"/>
</dbReference>
<proteinExistence type="predicted"/>
<comment type="caution">
    <text evidence="5">The sequence shown here is derived from an EMBL/GenBank/DDBJ whole genome shotgun (WGS) entry which is preliminary data.</text>
</comment>
<sequence length="231" mass="26131">MFVHFAFNSGQTAARGCTARLIIGGKVYYGLPFTMVNITQVLYTVPKKQFLLRLEAIPRHVSVHLDEVMRTPENDLLQKIQESEKYVYKREDTLALVKDCLTTENRGTVQGLQIHIPCRGVHCRHVQCFDAYAYLGCYEATLEPSWSCAVCFDQVLVQDLRVDLFTLDILSKTDDHCIAVVVQADGRWGFVKSDNDLCATGVHDNSPEAEAFPYHERTLQGIIVESESNQK</sequence>
<organism evidence="5 6">
    <name type="scientific">Amblyomma americanum</name>
    <name type="common">Lone star tick</name>
    <dbReference type="NCBI Taxonomy" id="6943"/>
    <lineage>
        <taxon>Eukaryota</taxon>
        <taxon>Metazoa</taxon>
        <taxon>Ecdysozoa</taxon>
        <taxon>Arthropoda</taxon>
        <taxon>Chelicerata</taxon>
        <taxon>Arachnida</taxon>
        <taxon>Acari</taxon>
        <taxon>Parasitiformes</taxon>
        <taxon>Ixodida</taxon>
        <taxon>Ixodoidea</taxon>
        <taxon>Ixodidae</taxon>
        <taxon>Amblyomminae</taxon>
        <taxon>Amblyomma</taxon>
    </lineage>
</organism>
<dbReference type="InterPro" id="IPR013083">
    <property type="entry name" value="Znf_RING/FYVE/PHD"/>
</dbReference>
<evidence type="ECO:0000259" key="4">
    <source>
        <dbReference type="Pfam" id="PF02891"/>
    </source>
</evidence>
<dbReference type="Proteomes" id="UP001321473">
    <property type="component" value="Unassembled WGS sequence"/>
</dbReference>
<name>A0AAQ4FFT3_AMBAM</name>
<protein>
    <recommendedName>
        <fullName evidence="4">SP-RING-type domain-containing protein</fullName>
    </recommendedName>
</protein>
<dbReference type="EMBL" id="JARKHS020002934">
    <property type="protein sequence ID" value="KAK8786167.1"/>
    <property type="molecule type" value="Genomic_DNA"/>
</dbReference>
<dbReference type="GO" id="GO:0061665">
    <property type="term" value="F:SUMO ligase activity"/>
    <property type="evidence" value="ECO:0007669"/>
    <property type="project" value="TreeGrafter"/>
</dbReference>
<evidence type="ECO:0000313" key="5">
    <source>
        <dbReference type="EMBL" id="KAK8786167.1"/>
    </source>
</evidence>
<dbReference type="PANTHER" id="PTHR10782">
    <property type="entry name" value="ZINC FINGER MIZ DOMAIN-CONTAINING PROTEIN"/>
    <property type="match status" value="1"/>
</dbReference>
<dbReference type="PANTHER" id="PTHR10782:SF4">
    <property type="entry name" value="TONALLI, ISOFORM E"/>
    <property type="match status" value="1"/>
</dbReference>
<evidence type="ECO:0000256" key="3">
    <source>
        <dbReference type="ARBA" id="ARBA00022833"/>
    </source>
</evidence>
<reference evidence="5 6" key="1">
    <citation type="journal article" date="2023" name="Arcadia Sci">
        <title>De novo assembly of a long-read Amblyomma americanum tick genome.</title>
        <authorList>
            <person name="Chou S."/>
            <person name="Poskanzer K.E."/>
            <person name="Rollins M."/>
            <person name="Thuy-Boun P.S."/>
        </authorList>
    </citation>
    <scope>NUCLEOTIDE SEQUENCE [LARGE SCALE GENOMIC DNA]</scope>
    <source>
        <strain evidence="5">F_SG_1</strain>
        <tissue evidence="5">Salivary glands</tissue>
    </source>
</reference>
<accession>A0AAQ4FFT3</accession>
<gene>
    <name evidence="5" type="ORF">V5799_007470</name>
</gene>
<evidence type="ECO:0000256" key="1">
    <source>
        <dbReference type="ARBA" id="ARBA00022723"/>
    </source>
</evidence>